<evidence type="ECO:0000313" key="2">
    <source>
        <dbReference type="Proteomes" id="UP000325458"/>
    </source>
</evidence>
<dbReference type="Proteomes" id="UP000325458">
    <property type="component" value="Chromosome"/>
</dbReference>
<evidence type="ECO:0000313" key="1">
    <source>
        <dbReference type="EMBL" id="QEV56479.1"/>
    </source>
</evidence>
<dbReference type="KEGG" id="spla:CP981_37225"/>
<protein>
    <submittedName>
        <fullName evidence="1">Uncharacterized protein</fullName>
    </submittedName>
</protein>
<organism evidence="1 2">
    <name type="scientific">Streptomyces platensis</name>
    <dbReference type="NCBI Taxonomy" id="58346"/>
    <lineage>
        <taxon>Bacteria</taxon>
        <taxon>Bacillati</taxon>
        <taxon>Actinomycetota</taxon>
        <taxon>Actinomycetes</taxon>
        <taxon>Kitasatosporales</taxon>
        <taxon>Streptomycetaceae</taxon>
        <taxon>Streptomyces</taxon>
    </lineage>
</organism>
<sequence>MAAPRGIGAFFSALMSMSRRRRPPCRAASDDVQTPIGAFDKERTPLMEPQTWRCIRVRWRRPNASDLTVAGALYYLLYLQPEVPLLIDAVVSMLSLRCIRVDRAD</sequence>
<accession>A0AAE6TQZ3</accession>
<proteinExistence type="predicted"/>
<reference evidence="1 2" key="1">
    <citation type="submission" date="2017-09" db="EMBL/GenBank/DDBJ databases">
        <authorList>
            <person name="Lee N."/>
            <person name="Cho B.-K."/>
        </authorList>
    </citation>
    <scope>NUCLEOTIDE SEQUENCE [LARGE SCALE GENOMIC DNA]</scope>
    <source>
        <strain evidence="1 2">ATCC 23948</strain>
    </source>
</reference>
<dbReference type="EMBL" id="CP023691">
    <property type="protein sequence ID" value="QEV56479.1"/>
    <property type="molecule type" value="Genomic_DNA"/>
</dbReference>
<name>A0AAE6TQZ3_STRPT</name>
<dbReference type="AlphaFoldDB" id="A0AAE6TQZ3"/>
<gene>
    <name evidence="1" type="ORF">CP981_37225</name>
</gene>